<evidence type="ECO:0000256" key="1">
    <source>
        <dbReference type="SAM" id="SignalP"/>
    </source>
</evidence>
<dbReference type="EMBL" id="FNTF01000002">
    <property type="protein sequence ID" value="SED86810.1"/>
    <property type="molecule type" value="Genomic_DNA"/>
</dbReference>
<dbReference type="SUPFAM" id="SSF49401">
    <property type="entry name" value="Bacterial adhesins"/>
    <property type="match status" value="1"/>
</dbReference>
<dbReference type="GO" id="GO:0009289">
    <property type="term" value="C:pilus"/>
    <property type="evidence" value="ECO:0007669"/>
    <property type="project" value="InterPro"/>
</dbReference>
<evidence type="ECO:0000313" key="3">
    <source>
        <dbReference type="EMBL" id="SED86810.1"/>
    </source>
</evidence>
<dbReference type="InterPro" id="IPR000259">
    <property type="entry name" value="Adhesion_dom_fimbrial"/>
</dbReference>
<dbReference type="RefSeq" id="WP_074877402.1">
    <property type="nucleotide sequence ID" value="NZ_FNTF01000002.1"/>
</dbReference>
<proteinExistence type="predicted"/>
<dbReference type="InterPro" id="IPR050263">
    <property type="entry name" value="Bact_Fimbrial_Adh_Pro"/>
</dbReference>
<protein>
    <submittedName>
        <fullName evidence="3">Minor fimbrial subunit</fullName>
    </submittedName>
</protein>
<dbReference type="Gene3D" id="2.60.40.1090">
    <property type="entry name" value="Fimbrial-type adhesion domain"/>
    <property type="match status" value="1"/>
</dbReference>
<reference evidence="3 4" key="1">
    <citation type="submission" date="2016-10" db="EMBL/GenBank/DDBJ databases">
        <authorList>
            <person name="de Groot N.N."/>
        </authorList>
    </citation>
    <scope>NUCLEOTIDE SEQUENCE [LARGE SCALE GENOMIC DNA]</scope>
    <source>
        <strain evidence="3 4">BS3655</strain>
    </source>
</reference>
<organism evidence="3 4">
    <name type="scientific">Pseudomonas frederiksbergensis</name>
    <dbReference type="NCBI Taxonomy" id="104087"/>
    <lineage>
        <taxon>Bacteria</taxon>
        <taxon>Pseudomonadati</taxon>
        <taxon>Pseudomonadota</taxon>
        <taxon>Gammaproteobacteria</taxon>
        <taxon>Pseudomonadales</taxon>
        <taxon>Pseudomonadaceae</taxon>
        <taxon>Pseudomonas</taxon>
    </lineage>
</organism>
<dbReference type="InterPro" id="IPR008966">
    <property type="entry name" value="Adhesion_dom_sf"/>
</dbReference>
<dbReference type="PANTHER" id="PTHR33420">
    <property type="entry name" value="FIMBRIAL SUBUNIT ELFA-RELATED"/>
    <property type="match status" value="1"/>
</dbReference>
<name>A0A1H5E6Y6_9PSED</name>
<accession>A0A1H5E6Y6</accession>
<gene>
    <name evidence="3" type="ORF">SAMN04490185_4386</name>
</gene>
<sequence length="163" mass="16683">MKLPLSLTAAVVVMLTCRSALAITDTVTINVSGTLTRPPCTVTSSKTLSVNFGSLRYDQVSSAPVIPVPITLSCPANSSLSVSVKASSATAGSTTRAATNKANLAYTLTLDSDSSEVDITGAKRTLTAQSGTVDLSMKAKLVATGALTEGDFSASTMISIEYL</sequence>
<feature type="domain" description="Fimbrial-type adhesion" evidence="2">
    <location>
        <begin position="29"/>
        <end position="162"/>
    </location>
</feature>
<feature type="chain" id="PRO_5010161948" evidence="1">
    <location>
        <begin position="23"/>
        <end position="163"/>
    </location>
</feature>
<evidence type="ECO:0000259" key="2">
    <source>
        <dbReference type="Pfam" id="PF00419"/>
    </source>
</evidence>
<dbReference type="Pfam" id="PF00419">
    <property type="entry name" value="Fimbrial"/>
    <property type="match status" value="1"/>
</dbReference>
<dbReference type="AlphaFoldDB" id="A0A1H5E6Y6"/>
<dbReference type="GO" id="GO:0043709">
    <property type="term" value="P:cell adhesion involved in single-species biofilm formation"/>
    <property type="evidence" value="ECO:0007669"/>
    <property type="project" value="TreeGrafter"/>
</dbReference>
<dbReference type="Proteomes" id="UP000183114">
    <property type="component" value="Unassembled WGS sequence"/>
</dbReference>
<feature type="signal peptide" evidence="1">
    <location>
        <begin position="1"/>
        <end position="22"/>
    </location>
</feature>
<dbReference type="PANTHER" id="PTHR33420:SF26">
    <property type="entry name" value="FIMBRIAL SUBUNIT"/>
    <property type="match status" value="1"/>
</dbReference>
<evidence type="ECO:0000313" key="4">
    <source>
        <dbReference type="Proteomes" id="UP000183114"/>
    </source>
</evidence>
<dbReference type="InterPro" id="IPR036937">
    <property type="entry name" value="Adhesion_dom_fimbrial_sf"/>
</dbReference>
<keyword evidence="1" id="KW-0732">Signal</keyword>